<reference evidence="2" key="1">
    <citation type="journal article" date="2022" name="Mol. Ecol. Resour.">
        <title>The genomes of chicory, endive, great burdock and yacon provide insights into Asteraceae palaeo-polyploidization history and plant inulin production.</title>
        <authorList>
            <person name="Fan W."/>
            <person name="Wang S."/>
            <person name="Wang H."/>
            <person name="Wang A."/>
            <person name="Jiang F."/>
            <person name="Liu H."/>
            <person name="Zhao H."/>
            <person name="Xu D."/>
            <person name="Zhang Y."/>
        </authorList>
    </citation>
    <scope>NUCLEOTIDE SEQUENCE [LARGE SCALE GENOMIC DNA]</scope>
    <source>
        <strain evidence="2">cv. Niubang</strain>
    </source>
</reference>
<sequence>MQVFRSSGNICLFVNFLSLLEPKKIDDPLNDPNWVSAMQEELTKFERNKVWNLVPRPSDKAVIGTKWLYRNKLDGNGTVTYNKDKLVAQGYRQEECIYYDETFSPVARLKEVRLFFAYAVHKDFIVYQINVKSTFLNGKLTEEVYVE</sequence>
<comment type="caution">
    <text evidence="1">The sequence shown here is derived from an EMBL/GenBank/DDBJ whole genome shotgun (WGS) entry which is preliminary data.</text>
</comment>
<gene>
    <name evidence="1" type="ORF">L6452_09570</name>
</gene>
<organism evidence="1 2">
    <name type="scientific">Arctium lappa</name>
    <name type="common">Greater burdock</name>
    <name type="synonym">Lappa major</name>
    <dbReference type="NCBI Taxonomy" id="4217"/>
    <lineage>
        <taxon>Eukaryota</taxon>
        <taxon>Viridiplantae</taxon>
        <taxon>Streptophyta</taxon>
        <taxon>Embryophyta</taxon>
        <taxon>Tracheophyta</taxon>
        <taxon>Spermatophyta</taxon>
        <taxon>Magnoliopsida</taxon>
        <taxon>eudicotyledons</taxon>
        <taxon>Gunneridae</taxon>
        <taxon>Pentapetalae</taxon>
        <taxon>asterids</taxon>
        <taxon>campanulids</taxon>
        <taxon>Asterales</taxon>
        <taxon>Asteraceae</taxon>
        <taxon>Carduoideae</taxon>
        <taxon>Cardueae</taxon>
        <taxon>Arctiinae</taxon>
        <taxon>Arctium</taxon>
    </lineage>
</organism>
<name>A0ACB9DL96_ARCLA</name>
<accession>A0ACB9DL96</accession>
<dbReference type="Proteomes" id="UP001055879">
    <property type="component" value="Linkage Group LG03"/>
</dbReference>
<proteinExistence type="predicted"/>
<keyword evidence="2" id="KW-1185">Reference proteome</keyword>
<evidence type="ECO:0000313" key="2">
    <source>
        <dbReference type="Proteomes" id="UP001055879"/>
    </source>
</evidence>
<dbReference type="EMBL" id="CM042049">
    <property type="protein sequence ID" value="KAI3747123.1"/>
    <property type="molecule type" value="Genomic_DNA"/>
</dbReference>
<protein>
    <submittedName>
        <fullName evidence="1">Uncharacterized protein</fullName>
    </submittedName>
</protein>
<evidence type="ECO:0000313" key="1">
    <source>
        <dbReference type="EMBL" id="KAI3747123.1"/>
    </source>
</evidence>
<reference evidence="1 2" key="2">
    <citation type="journal article" date="2022" name="Mol. Ecol. Resour.">
        <title>The genomes of chicory, endive, great burdock and yacon provide insights into Asteraceae paleo-polyploidization history and plant inulin production.</title>
        <authorList>
            <person name="Fan W."/>
            <person name="Wang S."/>
            <person name="Wang H."/>
            <person name="Wang A."/>
            <person name="Jiang F."/>
            <person name="Liu H."/>
            <person name="Zhao H."/>
            <person name="Xu D."/>
            <person name="Zhang Y."/>
        </authorList>
    </citation>
    <scope>NUCLEOTIDE SEQUENCE [LARGE SCALE GENOMIC DNA]</scope>
    <source>
        <strain evidence="2">cv. Niubang</strain>
    </source>
</reference>